<feature type="signal peptide" evidence="2">
    <location>
        <begin position="1"/>
        <end position="23"/>
    </location>
</feature>
<evidence type="ECO:0000256" key="2">
    <source>
        <dbReference type="SAM" id="SignalP"/>
    </source>
</evidence>
<reference evidence="3" key="1">
    <citation type="submission" date="2021-05" db="EMBL/GenBank/DDBJ databases">
        <authorList>
            <person name="Alioto T."/>
            <person name="Alioto T."/>
            <person name="Gomez Garrido J."/>
        </authorList>
    </citation>
    <scope>NUCLEOTIDE SEQUENCE</scope>
</reference>
<protein>
    <submittedName>
        <fullName evidence="3">(northern house mosquito) hypothetical protein</fullName>
    </submittedName>
</protein>
<sequence>MIKSAKKLLKVLIISFRLQLAPSPPSSMLLDNCRTSSAISGGSSGSVDSPSVLRFRSALMYGSSRMPPVSSTLDVKSEEDSLPKSGSPSSEQLGRLLFDSDERSSVGRPCDVLELVPSRQ</sequence>
<dbReference type="AlphaFoldDB" id="A0A8D8CHQ6"/>
<feature type="region of interest" description="Disordered" evidence="1">
    <location>
        <begin position="63"/>
        <end position="120"/>
    </location>
</feature>
<proteinExistence type="predicted"/>
<name>A0A8D8CHQ6_CULPI</name>
<dbReference type="EMBL" id="HBUE01119195">
    <property type="protein sequence ID" value="CAG6491620.1"/>
    <property type="molecule type" value="Transcribed_RNA"/>
</dbReference>
<evidence type="ECO:0000256" key="1">
    <source>
        <dbReference type="SAM" id="MobiDB-lite"/>
    </source>
</evidence>
<keyword evidence="2" id="KW-0732">Signal</keyword>
<organism evidence="3">
    <name type="scientific">Culex pipiens</name>
    <name type="common">House mosquito</name>
    <dbReference type="NCBI Taxonomy" id="7175"/>
    <lineage>
        <taxon>Eukaryota</taxon>
        <taxon>Metazoa</taxon>
        <taxon>Ecdysozoa</taxon>
        <taxon>Arthropoda</taxon>
        <taxon>Hexapoda</taxon>
        <taxon>Insecta</taxon>
        <taxon>Pterygota</taxon>
        <taxon>Neoptera</taxon>
        <taxon>Endopterygota</taxon>
        <taxon>Diptera</taxon>
        <taxon>Nematocera</taxon>
        <taxon>Culicoidea</taxon>
        <taxon>Culicidae</taxon>
        <taxon>Culicinae</taxon>
        <taxon>Culicini</taxon>
        <taxon>Culex</taxon>
        <taxon>Culex</taxon>
    </lineage>
</organism>
<accession>A0A8D8CHQ6</accession>
<evidence type="ECO:0000313" key="3">
    <source>
        <dbReference type="EMBL" id="CAG6491620.1"/>
    </source>
</evidence>
<feature type="chain" id="PRO_5034195466" evidence="2">
    <location>
        <begin position="24"/>
        <end position="120"/>
    </location>
</feature>